<reference evidence="2 3" key="1">
    <citation type="submission" date="2019-06" db="EMBL/GenBank/DDBJ databases">
        <title>Sequencing the genomes of 1000 actinobacteria strains.</title>
        <authorList>
            <person name="Klenk H.-P."/>
        </authorList>
    </citation>
    <scope>NUCLEOTIDE SEQUENCE [LARGE SCALE GENOMIC DNA]</scope>
    <source>
        <strain evidence="2 3">DSM 21776</strain>
    </source>
</reference>
<proteinExistence type="predicted"/>
<keyword evidence="1" id="KW-0472">Membrane</keyword>
<feature type="transmembrane region" description="Helical" evidence="1">
    <location>
        <begin position="49"/>
        <end position="73"/>
    </location>
</feature>
<dbReference type="RefSeq" id="WP_141823911.1">
    <property type="nucleotide sequence ID" value="NZ_BAAAQC010000010.1"/>
</dbReference>
<dbReference type="Pfam" id="PF13398">
    <property type="entry name" value="Peptidase_M50B"/>
    <property type="match status" value="1"/>
</dbReference>
<sequence length="179" mass="17791">MSPAGAGSSARWWGPGLLGRALWLTSWWGGPLVVTAVLVGGVFAQAKPLVPLAVAVWLSYAVHELGHAAAALARGADRSRVRLVRHGAGLAVLAPESSAADTRIIALAGPVAGAASGLAVVGVVGAAMALPWLALALPAAVTVLHHAVNLLPFAPDGRHVFGAGRRAPSAQGARAGGPA</sequence>
<evidence type="ECO:0000313" key="3">
    <source>
        <dbReference type="Proteomes" id="UP000320085"/>
    </source>
</evidence>
<keyword evidence="1" id="KW-0812">Transmembrane</keyword>
<keyword evidence="1" id="KW-1133">Transmembrane helix</keyword>
<dbReference type="Proteomes" id="UP000320085">
    <property type="component" value="Unassembled WGS sequence"/>
</dbReference>
<dbReference type="EMBL" id="VFQF01000003">
    <property type="protein sequence ID" value="TQN44576.1"/>
    <property type="molecule type" value="Genomic_DNA"/>
</dbReference>
<evidence type="ECO:0000256" key="1">
    <source>
        <dbReference type="SAM" id="Phobius"/>
    </source>
</evidence>
<organism evidence="2 3">
    <name type="scientific">Humibacillus xanthopallidus</name>
    <dbReference type="NCBI Taxonomy" id="412689"/>
    <lineage>
        <taxon>Bacteria</taxon>
        <taxon>Bacillati</taxon>
        <taxon>Actinomycetota</taxon>
        <taxon>Actinomycetes</taxon>
        <taxon>Micrococcales</taxon>
        <taxon>Intrasporangiaceae</taxon>
        <taxon>Humibacillus</taxon>
    </lineage>
</organism>
<dbReference type="InterPro" id="IPR049500">
    <property type="entry name" value="Peptidase_M50B-like"/>
</dbReference>
<accession>A0A543PKI0</accession>
<protein>
    <submittedName>
        <fullName evidence="2">Peptidase M50B-like protein</fullName>
    </submittedName>
</protein>
<dbReference type="AlphaFoldDB" id="A0A543PKI0"/>
<feature type="transmembrane region" description="Helical" evidence="1">
    <location>
        <begin position="132"/>
        <end position="151"/>
    </location>
</feature>
<evidence type="ECO:0000313" key="2">
    <source>
        <dbReference type="EMBL" id="TQN44576.1"/>
    </source>
</evidence>
<gene>
    <name evidence="2" type="ORF">FHX52_3792</name>
</gene>
<feature type="transmembrane region" description="Helical" evidence="1">
    <location>
        <begin position="104"/>
        <end position="126"/>
    </location>
</feature>
<name>A0A543PKI0_9MICO</name>
<feature type="transmembrane region" description="Helical" evidence="1">
    <location>
        <begin position="21"/>
        <end position="43"/>
    </location>
</feature>
<comment type="caution">
    <text evidence="2">The sequence shown here is derived from an EMBL/GenBank/DDBJ whole genome shotgun (WGS) entry which is preliminary data.</text>
</comment>